<dbReference type="InterPro" id="IPR053158">
    <property type="entry name" value="CapK_Type1_Caps_Biosynth"/>
</dbReference>
<evidence type="ECO:0000313" key="2">
    <source>
        <dbReference type="Proteomes" id="UP000746690"/>
    </source>
</evidence>
<name>A0ABX1RSK6_9FLAO</name>
<accession>A0ABX1RSK6</accession>
<dbReference type="SUPFAM" id="SSF56801">
    <property type="entry name" value="Acetyl-CoA synthetase-like"/>
    <property type="match status" value="1"/>
</dbReference>
<organism evidence="1 2">
    <name type="scientific">Flavivirga algicola</name>
    <dbReference type="NCBI Taxonomy" id="2729136"/>
    <lineage>
        <taxon>Bacteria</taxon>
        <taxon>Pseudomonadati</taxon>
        <taxon>Bacteroidota</taxon>
        <taxon>Flavobacteriia</taxon>
        <taxon>Flavobacteriales</taxon>
        <taxon>Flavobacteriaceae</taxon>
        <taxon>Flavivirga</taxon>
    </lineage>
</organism>
<dbReference type="EMBL" id="JABBHF010000002">
    <property type="protein sequence ID" value="NMH86537.1"/>
    <property type="molecule type" value="Genomic_DNA"/>
</dbReference>
<dbReference type="PANTHER" id="PTHR36932">
    <property type="entry name" value="CAPSULAR POLYSACCHARIDE BIOSYNTHESIS PROTEIN"/>
    <property type="match status" value="1"/>
</dbReference>
<proteinExistence type="predicted"/>
<dbReference type="Gene3D" id="3.40.50.12780">
    <property type="entry name" value="N-terminal domain of ligase-like"/>
    <property type="match status" value="1"/>
</dbReference>
<keyword evidence="2" id="KW-1185">Reference proteome</keyword>
<dbReference type="NCBIfam" id="TIGR02304">
    <property type="entry name" value="aden_form_hyp"/>
    <property type="match status" value="1"/>
</dbReference>
<dbReference type="PANTHER" id="PTHR36932:SF1">
    <property type="entry name" value="CAPSULAR POLYSACCHARIDE BIOSYNTHESIS PROTEIN"/>
    <property type="match status" value="1"/>
</dbReference>
<dbReference type="Proteomes" id="UP000746690">
    <property type="component" value="Unassembled WGS sequence"/>
</dbReference>
<protein>
    <submittedName>
        <fullName evidence="1">Adenylate synthase</fullName>
    </submittedName>
</protein>
<sequence length="427" mass="49488">MFFKIQILYKLLSLKIHKKWYKNRLNKLQEKRWIRLNNTLLKSPFYRDKAKKNTPLNEYPIINKAHFMADFDIINTKRVSLKKALEVAIKAEESRDFSPLINGITVGLSTGTSGNRGVFLATEEERAQWVACVLDRVIGFSLKKRRVAFFLRANSNLYDSVTSKSLQFEFFDILKNMETHTGRLNKLQPTILVAQPSVLLELASYVEKRELSISPTKIISVAEVLYQEDATFLKRIFKQTIHQVYQCTEGLLASTCAHGTLHFNEDFLIIEKKYLDKEKKRFHPIITDLLRTTQPIIRYELNDIIHEKSNCPCGSHFTAIDKIEGRSDDVLRFKSITGKDVKVYPDFLRRTIILADPSINDYTLVQRDLDTLELYVGNNNAYELAAKAVKSYLESRGVKDIIIEKALVRNHVKGNKLRRIQNDWKIN</sequence>
<dbReference type="InterPro" id="IPR042099">
    <property type="entry name" value="ANL_N_sf"/>
</dbReference>
<evidence type="ECO:0000313" key="1">
    <source>
        <dbReference type="EMBL" id="NMH86537.1"/>
    </source>
</evidence>
<dbReference type="InterPro" id="IPR012685">
    <property type="entry name" value="CHP02304_F390_synth-rel"/>
</dbReference>
<comment type="caution">
    <text evidence="1">The sequence shown here is derived from an EMBL/GenBank/DDBJ whole genome shotgun (WGS) entry which is preliminary data.</text>
</comment>
<dbReference type="RefSeq" id="WP_169670148.1">
    <property type="nucleotide sequence ID" value="NZ_JABBHF010000002.1"/>
</dbReference>
<gene>
    <name evidence="1" type="ORF">HHX25_03405</name>
</gene>
<reference evidence="1 2" key="1">
    <citation type="submission" date="2020-04" db="EMBL/GenBank/DDBJ databases">
        <title>A Flavivirga sp. nov.</title>
        <authorList>
            <person name="Sun X."/>
        </authorList>
    </citation>
    <scope>NUCLEOTIDE SEQUENCE [LARGE SCALE GENOMIC DNA]</scope>
    <source>
        <strain evidence="1 2">Y03</strain>
    </source>
</reference>